<dbReference type="Proteomes" id="UP000265520">
    <property type="component" value="Unassembled WGS sequence"/>
</dbReference>
<evidence type="ECO:0000313" key="2">
    <source>
        <dbReference type="Proteomes" id="UP000265520"/>
    </source>
</evidence>
<organism evidence="1 2">
    <name type="scientific">Trifolium medium</name>
    <dbReference type="NCBI Taxonomy" id="97028"/>
    <lineage>
        <taxon>Eukaryota</taxon>
        <taxon>Viridiplantae</taxon>
        <taxon>Streptophyta</taxon>
        <taxon>Embryophyta</taxon>
        <taxon>Tracheophyta</taxon>
        <taxon>Spermatophyta</taxon>
        <taxon>Magnoliopsida</taxon>
        <taxon>eudicotyledons</taxon>
        <taxon>Gunneridae</taxon>
        <taxon>Pentapetalae</taxon>
        <taxon>rosids</taxon>
        <taxon>fabids</taxon>
        <taxon>Fabales</taxon>
        <taxon>Fabaceae</taxon>
        <taxon>Papilionoideae</taxon>
        <taxon>50 kb inversion clade</taxon>
        <taxon>NPAAA clade</taxon>
        <taxon>Hologalegina</taxon>
        <taxon>IRL clade</taxon>
        <taxon>Trifolieae</taxon>
        <taxon>Trifolium</taxon>
    </lineage>
</organism>
<comment type="caution">
    <text evidence="1">The sequence shown here is derived from an EMBL/GenBank/DDBJ whole genome shotgun (WGS) entry which is preliminary data.</text>
</comment>
<sequence>MEETVTELLMKIEETAKRKGI</sequence>
<dbReference type="AlphaFoldDB" id="A0A392QRP6"/>
<dbReference type="EMBL" id="LXQA010157204">
    <property type="protein sequence ID" value="MCI27071.1"/>
    <property type="molecule type" value="Genomic_DNA"/>
</dbReference>
<reference evidence="1 2" key="1">
    <citation type="journal article" date="2018" name="Front. Plant Sci.">
        <title>Red Clover (Trifolium pratense) and Zigzag Clover (T. medium) - A Picture of Genomic Similarities and Differences.</title>
        <authorList>
            <person name="Dluhosova J."/>
            <person name="Istvanek J."/>
            <person name="Nedelnik J."/>
            <person name="Repkova J."/>
        </authorList>
    </citation>
    <scope>NUCLEOTIDE SEQUENCE [LARGE SCALE GENOMIC DNA]</scope>
    <source>
        <strain evidence="2">cv. 10/8</strain>
        <tissue evidence="1">Leaf</tissue>
    </source>
</reference>
<evidence type="ECO:0000313" key="1">
    <source>
        <dbReference type="EMBL" id="MCI27071.1"/>
    </source>
</evidence>
<keyword evidence="2" id="KW-1185">Reference proteome</keyword>
<proteinExistence type="predicted"/>
<protein>
    <submittedName>
        <fullName evidence="1">Uncharacterized protein</fullName>
    </submittedName>
</protein>
<accession>A0A392QRP6</accession>
<feature type="non-terminal residue" evidence="1">
    <location>
        <position position="21"/>
    </location>
</feature>
<name>A0A392QRP6_9FABA</name>